<organism evidence="1 2">
    <name type="scientific">Gracilibacillus kekensis</name>
    <dbReference type="NCBI Taxonomy" id="1027249"/>
    <lineage>
        <taxon>Bacteria</taxon>
        <taxon>Bacillati</taxon>
        <taxon>Bacillota</taxon>
        <taxon>Bacilli</taxon>
        <taxon>Bacillales</taxon>
        <taxon>Bacillaceae</taxon>
        <taxon>Gracilibacillus</taxon>
    </lineage>
</organism>
<protein>
    <submittedName>
        <fullName evidence="1">Uncharacterized protein</fullName>
    </submittedName>
</protein>
<dbReference type="STRING" id="1027249.SAMN05216179_2355"/>
<dbReference type="EMBL" id="FRCZ01000004">
    <property type="protein sequence ID" value="SHN18531.1"/>
    <property type="molecule type" value="Genomic_DNA"/>
</dbReference>
<dbReference type="OrthoDB" id="9874643at2"/>
<gene>
    <name evidence="1" type="ORF">SAMN05216179_2355</name>
</gene>
<reference evidence="1 2" key="1">
    <citation type="submission" date="2016-11" db="EMBL/GenBank/DDBJ databases">
        <authorList>
            <person name="Jaros S."/>
            <person name="Januszkiewicz K."/>
            <person name="Wedrychowicz H."/>
        </authorList>
    </citation>
    <scope>NUCLEOTIDE SEQUENCE [LARGE SCALE GENOMIC DNA]</scope>
    <source>
        <strain evidence="1 2">CGMCC 1.10681</strain>
    </source>
</reference>
<accession>A0A1M7PN49</accession>
<name>A0A1M7PN49_9BACI</name>
<sequence length="130" mass="15771">MHIQPLDIPFKPHEKFTKQNRVRFKRDCDQQHYTYWEFYAESLSVYTLYNLIQVFGDWKEEKTEQKVFGVLNIRLSDQEMEKARSGQLSASEIISLNWDDWFIYKVNKERHNGKLTSYRSKTRQSRIKSV</sequence>
<evidence type="ECO:0000313" key="2">
    <source>
        <dbReference type="Proteomes" id="UP000184184"/>
    </source>
</evidence>
<evidence type="ECO:0000313" key="1">
    <source>
        <dbReference type="EMBL" id="SHN18531.1"/>
    </source>
</evidence>
<dbReference type="RefSeq" id="WP_073202039.1">
    <property type="nucleotide sequence ID" value="NZ_FRCZ01000004.1"/>
</dbReference>
<keyword evidence="2" id="KW-1185">Reference proteome</keyword>
<dbReference type="Proteomes" id="UP000184184">
    <property type="component" value="Unassembled WGS sequence"/>
</dbReference>
<proteinExistence type="predicted"/>
<dbReference type="AlphaFoldDB" id="A0A1M7PN49"/>